<dbReference type="InterPro" id="IPR050793">
    <property type="entry name" value="CMP-NeuNAc_synthase"/>
</dbReference>
<keyword evidence="1" id="KW-0808">Transferase</keyword>
<protein>
    <submittedName>
        <fullName evidence="1">Acylneuraminate cytidylyltransferase</fullName>
    </submittedName>
</protein>
<dbReference type="InterPro" id="IPR029044">
    <property type="entry name" value="Nucleotide-diphossugar_trans"/>
</dbReference>
<dbReference type="Pfam" id="PF02348">
    <property type="entry name" value="CTP_transf_3"/>
    <property type="match status" value="1"/>
</dbReference>
<dbReference type="RefSeq" id="WP_189482938.1">
    <property type="nucleotide sequence ID" value="NZ_BMYR01000007.1"/>
</dbReference>
<accession>A0ABQ2WM28</accession>
<dbReference type="PANTHER" id="PTHR21485:SF3">
    <property type="entry name" value="N-ACYLNEURAMINATE CYTIDYLYLTRANSFERASE"/>
    <property type="match status" value="1"/>
</dbReference>
<dbReference type="InterPro" id="IPR003329">
    <property type="entry name" value="Cytidylyl_trans"/>
</dbReference>
<organism evidence="1 2">
    <name type="scientific">Alishewanella tabrizica</name>
    <dbReference type="NCBI Taxonomy" id="671278"/>
    <lineage>
        <taxon>Bacteria</taxon>
        <taxon>Pseudomonadati</taxon>
        <taxon>Pseudomonadota</taxon>
        <taxon>Gammaproteobacteria</taxon>
        <taxon>Alteromonadales</taxon>
        <taxon>Alteromonadaceae</taxon>
        <taxon>Alishewanella</taxon>
    </lineage>
</organism>
<dbReference type="CDD" id="cd02513">
    <property type="entry name" value="CMP-NeuAc_Synthase"/>
    <property type="match status" value="1"/>
</dbReference>
<dbReference type="PANTHER" id="PTHR21485">
    <property type="entry name" value="HAD SUPERFAMILY MEMBERS CMAS AND KDSC"/>
    <property type="match status" value="1"/>
</dbReference>
<comment type="caution">
    <text evidence="1">The sequence shown here is derived from an EMBL/GenBank/DDBJ whole genome shotgun (WGS) entry which is preliminary data.</text>
</comment>
<evidence type="ECO:0000313" key="1">
    <source>
        <dbReference type="EMBL" id="GGW63369.1"/>
    </source>
</evidence>
<proteinExistence type="predicted"/>
<dbReference type="GO" id="GO:0016779">
    <property type="term" value="F:nucleotidyltransferase activity"/>
    <property type="evidence" value="ECO:0007669"/>
    <property type="project" value="UniProtKB-KW"/>
</dbReference>
<name>A0ABQ2WM28_9ALTE</name>
<dbReference type="SUPFAM" id="SSF53448">
    <property type="entry name" value="Nucleotide-diphospho-sugar transferases"/>
    <property type="match status" value="1"/>
</dbReference>
<dbReference type="EMBL" id="BMYR01000007">
    <property type="protein sequence ID" value="GGW63369.1"/>
    <property type="molecule type" value="Genomic_DNA"/>
</dbReference>
<keyword evidence="2" id="KW-1185">Reference proteome</keyword>
<gene>
    <name evidence="1" type="primary">neuA</name>
    <name evidence="1" type="ORF">GCM10008111_19270</name>
</gene>
<reference evidence="2" key="1">
    <citation type="journal article" date="2019" name="Int. J. Syst. Evol. Microbiol.">
        <title>The Global Catalogue of Microorganisms (GCM) 10K type strain sequencing project: providing services to taxonomists for standard genome sequencing and annotation.</title>
        <authorList>
            <consortium name="The Broad Institute Genomics Platform"/>
            <consortium name="The Broad Institute Genome Sequencing Center for Infectious Disease"/>
            <person name="Wu L."/>
            <person name="Ma J."/>
        </authorList>
    </citation>
    <scope>NUCLEOTIDE SEQUENCE [LARGE SCALE GENOMIC DNA]</scope>
    <source>
        <strain evidence="2">KCTC 23723</strain>
    </source>
</reference>
<sequence length="226" mass="25411">MKFTALIPARAGSKGVVDKNIREINGCPLIVWSIQQALDCKLISKVLVSTDSPIIASIAEKAGAIVPGLRPSYLAEDTTSTEAVMLHAAENWLNNNPDEVIVLLQPTSPLRFKNSLDKAIELFIDQQADSLVSVCESHAFFWSTPEEPQALYDYMNRQRRQDIPTEKRQYRENGSIYLTKLSILNQLKNRLGGKIAMFCMHEAESWEIDSLTDFNIVEQLMKKNGL</sequence>
<keyword evidence="1" id="KW-0548">Nucleotidyltransferase</keyword>
<evidence type="ECO:0000313" key="2">
    <source>
        <dbReference type="Proteomes" id="UP000634667"/>
    </source>
</evidence>
<dbReference type="Proteomes" id="UP000634667">
    <property type="component" value="Unassembled WGS sequence"/>
</dbReference>
<dbReference type="Gene3D" id="3.90.550.10">
    <property type="entry name" value="Spore Coat Polysaccharide Biosynthesis Protein SpsA, Chain A"/>
    <property type="match status" value="1"/>
</dbReference>